<keyword evidence="2" id="KW-1133">Transmembrane helix</keyword>
<dbReference type="EMBL" id="JAZEWV010000022">
    <property type="protein sequence ID" value="MEE4544898.1"/>
    <property type="molecule type" value="Genomic_DNA"/>
</dbReference>
<dbReference type="InterPro" id="IPR004711">
    <property type="entry name" value="Benzoate_Transporter"/>
</dbReference>
<evidence type="ECO:0000256" key="1">
    <source>
        <dbReference type="SAM" id="MobiDB-lite"/>
    </source>
</evidence>
<feature type="region of interest" description="Disordered" evidence="1">
    <location>
        <begin position="1"/>
        <end position="42"/>
    </location>
</feature>
<dbReference type="Pfam" id="PF03594">
    <property type="entry name" value="BenE"/>
    <property type="match status" value="1"/>
</dbReference>
<protein>
    <submittedName>
        <fullName evidence="3">Benzoate/H(+) symporter BenE family transporter</fullName>
    </submittedName>
</protein>
<sequence length="481" mass="47734">MSRRTARHPSPAPEHAPESAPDPLANPAPDPVPDPAAEDAGRRAAPGRLAALRAAAPPSAVTAGLVTVLVGVTSSAAVVFTAARAAGADSAEIASWMLALGVGLGVTCIGLSLRYRAPVVTAWSTPGAALLATGLAGVPMADAVGAFLLSAALILLSGVTGWFARVMDAVPVPLTAALLAGVLLQFGMGLFTALHGGFAVAFPIFACYLLARRFLPRYAVLLGLAAGVVATTATGGWHGGGIRLAPAAPVFVAPHFDWHTLLGVGLPLYVVTMAGQNLPGVAVLRGAGYRVPVSPLLGWTGAVNAVLAPFGAFGLNLAAITAAICTGEQAHPDRERRYLAAVWAGVFYLCVALFAGAIGALLTAMPQALVLGVAGIGLLGTIGGSLHSALADDRMREAAVVTFTATASGVTLLGVNSAFWGLLAGVLTLLVTRRTSPRPAAAASEAAAVTTATTATAPAAATTGAAAPTAAAPAVNAPAGP</sequence>
<keyword evidence="2" id="KW-0812">Transmembrane</keyword>
<feature type="transmembrane region" description="Helical" evidence="2">
    <location>
        <begin position="369"/>
        <end position="390"/>
    </location>
</feature>
<dbReference type="PANTHER" id="PTHR30199">
    <property type="entry name" value="MFS FAMILY TRANSPORTER, PREDICTED SUBSTRATE BENZOATE"/>
    <property type="match status" value="1"/>
</dbReference>
<comment type="caution">
    <text evidence="3">The sequence shown here is derived from an EMBL/GenBank/DDBJ whole genome shotgun (WGS) entry which is preliminary data.</text>
</comment>
<reference evidence="3 4" key="1">
    <citation type="submission" date="2023-12" db="EMBL/GenBank/DDBJ databases">
        <title>Streptomyces sp. V4-01.</title>
        <authorList>
            <person name="Somphong A."/>
            <person name="Phongsopitanun W."/>
        </authorList>
    </citation>
    <scope>NUCLEOTIDE SEQUENCE [LARGE SCALE GENOMIC DNA]</scope>
    <source>
        <strain evidence="3 4">V4-01</strain>
    </source>
</reference>
<organism evidence="3 4">
    <name type="scientific">Actinacidiphila polyblastidii</name>
    <dbReference type="NCBI Taxonomy" id="3110430"/>
    <lineage>
        <taxon>Bacteria</taxon>
        <taxon>Bacillati</taxon>
        <taxon>Actinomycetota</taxon>
        <taxon>Actinomycetes</taxon>
        <taxon>Kitasatosporales</taxon>
        <taxon>Streptomycetaceae</taxon>
        <taxon>Actinacidiphila</taxon>
    </lineage>
</organism>
<feature type="transmembrane region" description="Helical" evidence="2">
    <location>
        <begin position="218"/>
        <end position="238"/>
    </location>
</feature>
<feature type="compositionally biased region" description="Pro residues" evidence="1">
    <location>
        <begin position="24"/>
        <end position="34"/>
    </location>
</feature>
<feature type="transmembrane region" description="Helical" evidence="2">
    <location>
        <begin position="60"/>
        <end position="81"/>
    </location>
</feature>
<feature type="transmembrane region" description="Helical" evidence="2">
    <location>
        <begin position="144"/>
        <end position="163"/>
    </location>
</feature>
<evidence type="ECO:0000313" key="4">
    <source>
        <dbReference type="Proteomes" id="UP001344658"/>
    </source>
</evidence>
<feature type="region of interest" description="Disordered" evidence="1">
    <location>
        <begin position="460"/>
        <end position="481"/>
    </location>
</feature>
<feature type="transmembrane region" description="Helical" evidence="2">
    <location>
        <begin position="410"/>
        <end position="431"/>
    </location>
</feature>
<dbReference type="RefSeq" id="WP_330798099.1">
    <property type="nucleotide sequence ID" value="NZ_JAZEWV010000022.1"/>
</dbReference>
<feature type="transmembrane region" description="Helical" evidence="2">
    <location>
        <begin position="340"/>
        <end position="362"/>
    </location>
</feature>
<feature type="transmembrane region" description="Helical" evidence="2">
    <location>
        <begin position="258"/>
        <end position="284"/>
    </location>
</feature>
<evidence type="ECO:0000256" key="2">
    <source>
        <dbReference type="SAM" id="Phobius"/>
    </source>
</evidence>
<name>A0ABU7PGF5_9ACTN</name>
<gene>
    <name evidence="3" type="ORF">V2S66_23395</name>
</gene>
<feature type="transmembrane region" description="Helical" evidence="2">
    <location>
        <begin position="93"/>
        <end position="113"/>
    </location>
</feature>
<dbReference type="NCBIfam" id="TIGR00843">
    <property type="entry name" value="benE"/>
    <property type="match status" value="1"/>
</dbReference>
<dbReference type="Proteomes" id="UP001344658">
    <property type="component" value="Unassembled WGS sequence"/>
</dbReference>
<keyword evidence="2" id="KW-0472">Membrane</keyword>
<feature type="transmembrane region" description="Helical" evidence="2">
    <location>
        <begin position="296"/>
        <end position="320"/>
    </location>
</feature>
<feature type="transmembrane region" description="Helical" evidence="2">
    <location>
        <begin position="193"/>
        <end position="211"/>
    </location>
</feature>
<accession>A0ABU7PGF5</accession>
<keyword evidence="4" id="KW-1185">Reference proteome</keyword>
<evidence type="ECO:0000313" key="3">
    <source>
        <dbReference type="EMBL" id="MEE4544898.1"/>
    </source>
</evidence>
<proteinExistence type="predicted"/>
<dbReference type="PANTHER" id="PTHR30199:SF0">
    <property type="entry name" value="INNER MEMBRANE PROTEIN YDCO"/>
    <property type="match status" value="1"/>
</dbReference>